<name>A0A917GZJ1_9BACL</name>
<dbReference type="GO" id="GO:0000160">
    <property type="term" value="P:phosphorelay signal transduction system"/>
    <property type="evidence" value="ECO:0007669"/>
    <property type="project" value="InterPro"/>
</dbReference>
<dbReference type="InterPro" id="IPR018060">
    <property type="entry name" value="HTH_AraC"/>
</dbReference>
<keyword evidence="1" id="KW-0805">Transcription regulation</keyword>
<evidence type="ECO:0000256" key="2">
    <source>
        <dbReference type="ARBA" id="ARBA00023125"/>
    </source>
</evidence>
<dbReference type="SUPFAM" id="SSF52172">
    <property type="entry name" value="CheY-like"/>
    <property type="match status" value="1"/>
</dbReference>
<dbReference type="CDD" id="cd17536">
    <property type="entry name" value="REC_YesN-like"/>
    <property type="match status" value="1"/>
</dbReference>
<dbReference type="PRINTS" id="PR00032">
    <property type="entry name" value="HTHARAC"/>
</dbReference>
<keyword evidence="8" id="KW-1185">Reference proteome</keyword>
<feature type="domain" description="HTH araC/xylS-type" evidence="5">
    <location>
        <begin position="429"/>
        <end position="527"/>
    </location>
</feature>
<feature type="modified residue" description="4-aspartylphosphate" evidence="4">
    <location>
        <position position="55"/>
    </location>
</feature>
<dbReference type="PROSITE" id="PS50110">
    <property type="entry name" value="RESPONSE_REGULATORY"/>
    <property type="match status" value="1"/>
</dbReference>
<dbReference type="PROSITE" id="PS00041">
    <property type="entry name" value="HTH_ARAC_FAMILY_1"/>
    <property type="match status" value="1"/>
</dbReference>
<dbReference type="PANTHER" id="PTHR43280:SF28">
    <property type="entry name" value="HTH-TYPE TRANSCRIPTIONAL ACTIVATOR RHAS"/>
    <property type="match status" value="1"/>
</dbReference>
<keyword evidence="3" id="KW-0804">Transcription</keyword>
<keyword evidence="4" id="KW-0597">Phosphoprotein</keyword>
<evidence type="ECO:0000256" key="1">
    <source>
        <dbReference type="ARBA" id="ARBA00023015"/>
    </source>
</evidence>
<evidence type="ECO:0000259" key="5">
    <source>
        <dbReference type="PROSITE" id="PS01124"/>
    </source>
</evidence>
<gene>
    <name evidence="7" type="ORF">GCM10010918_15400</name>
</gene>
<accession>A0A917GZJ1</accession>
<dbReference type="Gene3D" id="3.40.50.2300">
    <property type="match status" value="1"/>
</dbReference>
<reference evidence="7 8" key="1">
    <citation type="journal article" date="2014" name="Int. J. Syst. Evol. Microbiol.">
        <title>Complete genome sequence of Corynebacterium casei LMG S-19264T (=DSM 44701T), isolated from a smear-ripened cheese.</title>
        <authorList>
            <consortium name="US DOE Joint Genome Institute (JGI-PGF)"/>
            <person name="Walter F."/>
            <person name="Albersmeier A."/>
            <person name="Kalinowski J."/>
            <person name="Ruckert C."/>
        </authorList>
    </citation>
    <scope>NUCLEOTIDE SEQUENCE [LARGE SCALE GENOMIC DNA]</scope>
    <source>
        <strain evidence="7 8">CGMCC 1.15286</strain>
    </source>
</reference>
<dbReference type="Gene3D" id="1.10.10.60">
    <property type="entry name" value="Homeodomain-like"/>
    <property type="match status" value="2"/>
</dbReference>
<dbReference type="InterPro" id="IPR001789">
    <property type="entry name" value="Sig_transdc_resp-reg_receiver"/>
</dbReference>
<evidence type="ECO:0000313" key="8">
    <source>
        <dbReference type="Proteomes" id="UP000600247"/>
    </source>
</evidence>
<dbReference type="InterPro" id="IPR009057">
    <property type="entry name" value="Homeodomain-like_sf"/>
</dbReference>
<dbReference type="Pfam" id="PF17853">
    <property type="entry name" value="GGDEF_2"/>
    <property type="match status" value="1"/>
</dbReference>
<dbReference type="GO" id="GO:0043565">
    <property type="term" value="F:sequence-specific DNA binding"/>
    <property type="evidence" value="ECO:0007669"/>
    <property type="project" value="InterPro"/>
</dbReference>
<dbReference type="InterPro" id="IPR020449">
    <property type="entry name" value="Tscrpt_reg_AraC-type_HTH"/>
</dbReference>
<organism evidence="7 8">
    <name type="scientific">Paenibacillus radicis</name>
    <name type="common">ex Gao et al. 2016</name>
    <dbReference type="NCBI Taxonomy" id="1737354"/>
    <lineage>
        <taxon>Bacteria</taxon>
        <taxon>Bacillati</taxon>
        <taxon>Bacillota</taxon>
        <taxon>Bacilli</taxon>
        <taxon>Bacillales</taxon>
        <taxon>Paenibacillaceae</taxon>
        <taxon>Paenibacillus</taxon>
    </lineage>
</organism>
<dbReference type="InterPro" id="IPR041522">
    <property type="entry name" value="CdaR_GGDEF"/>
</dbReference>
<sequence length="531" mass="60407">MYKIMVVDDEALSRKTIVKMIDELGLQTEVIAEAKHGEEALQLIQINKPHIVVTDMNMPVMNGQQFLETLYREFSEIRVIVISGYSQFEYLKAALTFQACEYVLKPVAVTELRGALNKAIEAVSEYSSRQQERKSSREMMKLRREDFLQHVANKRITNKFDIQSQAEELGLAPVLSAGGYRVAVCVIRQFKEISRTKFHGNADLFMFCLENIMYELLPQEECAWIYKSDDRFRLCLILPVNAFQKKRTEETLLAFHKAVHQTLGGDVAVGISPEFSGLEKLPEAYGTAIDAFEHNPFAGNGLTVRHAEAGGRAAELELLASFDQKRLGQAFGSGKAKDMRGIMSDFVRKLGQHAEAAIRDVHRELFKIRQTAISEMNGIATAEPSLFDSQAVEAVLSPLELRSFLDKLASAAEDFGKNRDMPESVQTVRQIAQYMDEHYFEDIGLIDIATRHYMDPAYLSKLFKAVTDENFIEYLTRKRMEKACELLCSPERKVNEIAELVGYENQRYFSQVFKKFTGRTPSEYREAFGQL</sequence>
<dbReference type="SUPFAM" id="SSF46689">
    <property type="entry name" value="Homeodomain-like"/>
    <property type="match status" value="2"/>
</dbReference>
<evidence type="ECO:0000313" key="7">
    <source>
        <dbReference type="EMBL" id="GGG62572.1"/>
    </source>
</evidence>
<dbReference type="EMBL" id="BMHY01000002">
    <property type="protein sequence ID" value="GGG62572.1"/>
    <property type="molecule type" value="Genomic_DNA"/>
</dbReference>
<evidence type="ECO:0000256" key="4">
    <source>
        <dbReference type="PROSITE-ProRule" id="PRU00169"/>
    </source>
</evidence>
<dbReference type="AlphaFoldDB" id="A0A917GZJ1"/>
<dbReference type="InterPro" id="IPR018062">
    <property type="entry name" value="HTH_AraC-typ_CS"/>
</dbReference>
<dbReference type="PANTHER" id="PTHR43280">
    <property type="entry name" value="ARAC-FAMILY TRANSCRIPTIONAL REGULATOR"/>
    <property type="match status" value="1"/>
</dbReference>
<dbReference type="Pfam" id="PF12833">
    <property type="entry name" value="HTH_18"/>
    <property type="match status" value="1"/>
</dbReference>
<dbReference type="Proteomes" id="UP000600247">
    <property type="component" value="Unassembled WGS sequence"/>
</dbReference>
<comment type="caution">
    <text evidence="7">The sequence shown here is derived from an EMBL/GenBank/DDBJ whole genome shotgun (WGS) entry which is preliminary data.</text>
</comment>
<dbReference type="SMART" id="SM00342">
    <property type="entry name" value="HTH_ARAC"/>
    <property type="match status" value="1"/>
</dbReference>
<dbReference type="GO" id="GO:0003700">
    <property type="term" value="F:DNA-binding transcription factor activity"/>
    <property type="evidence" value="ECO:0007669"/>
    <property type="project" value="InterPro"/>
</dbReference>
<proteinExistence type="predicted"/>
<dbReference type="RefSeq" id="WP_188888327.1">
    <property type="nucleotide sequence ID" value="NZ_BMHY01000002.1"/>
</dbReference>
<feature type="domain" description="Response regulatory" evidence="6">
    <location>
        <begin position="3"/>
        <end position="120"/>
    </location>
</feature>
<evidence type="ECO:0000256" key="3">
    <source>
        <dbReference type="ARBA" id="ARBA00023163"/>
    </source>
</evidence>
<dbReference type="Pfam" id="PF00072">
    <property type="entry name" value="Response_reg"/>
    <property type="match status" value="1"/>
</dbReference>
<keyword evidence="2" id="KW-0238">DNA-binding</keyword>
<protein>
    <submittedName>
        <fullName evidence="7">AraC family transcriptional regulator</fullName>
    </submittedName>
</protein>
<dbReference type="InterPro" id="IPR011006">
    <property type="entry name" value="CheY-like_superfamily"/>
</dbReference>
<evidence type="ECO:0000259" key="6">
    <source>
        <dbReference type="PROSITE" id="PS50110"/>
    </source>
</evidence>
<dbReference type="PROSITE" id="PS01124">
    <property type="entry name" value="HTH_ARAC_FAMILY_2"/>
    <property type="match status" value="1"/>
</dbReference>
<dbReference type="SMART" id="SM00448">
    <property type="entry name" value="REC"/>
    <property type="match status" value="1"/>
</dbReference>